<dbReference type="InterPro" id="IPR050377">
    <property type="entry name" value="Radical_SAM_PqqE_MftC-like"/>
</dbReference>
<keyword evidence="2" id="KW-0479">Metal-binding</keyword>
<dbReference type="InterPro" id="IPR013785">
    <property type="entry name" value="Aldolase_TIM"/>
</dbReference>
<keyword evidence="1" id="KW-0949">S-adenosyl-L-methionine</keyword>
<accession>A0A143YHC0</accession>
<dbReference type="CDD" id="cd01335">
    <property type="entry name" value="Radical_SAM"/>
    <property type="match status" value="1"/>
</dbReference>
<evidence type="ECO:0000256" key="2">
    <source>
        <dbReference type="ARBA" id="ARBA00022723"/>
    </source>
</evidence>
<feature type="domain" description="Radical SAM core" evidence="5">
    <location>
        <begin position="21"/>
        <end position="228"/>
    </location>
</feature>
<dbReference type="PROSITE" id="PS51918">
    <property type="entry name" value="RADICAL_SAM"/>
    <property type="match status" value="1"/>
</dbReference>
<evidence type="ECO:0000313" key="7">
    <source>
        <dbReference type="Proteomes" id="UP000242754"/>
    </source>
</evidence>
<evidence type="ECO:0000256" key="3">
    <source>
        <dbReference type="ARBA" id="ARBA00023004"/>
    </source>
</evidence>
<evidence type="ECO:0000256" key="1">
    <source>
        <dbReference type="ARBA" id="ARBA00022691"/>
    </source>
</evidence>
<dbReference type="Pfam" id="PF04055">
    <property type="entry name" value="Radical_SAM"/>
    <property type="match status" value="1"/>
</dbReference>
<dbReference type="GO" id="GO:0003824">
    <property type="term" value="F:catalytic activity"/>
    <property type="evidence" value="ECO:0007669"/>
    <property type="project" value="InterPro"/>
</dbReference>
<evidence type="ECO:0000259" key="5">
    <source>
        <dbReference type="PROSITE" id="PS51918"/>
    </source>
</evidence>
<dbReference type="Gene3D" id="3.20.20.70">
    <property type="entry name" value="Aldolase class I"/>
    <property type="match status" value="1"/>
</dbReference>
<dbReference type="AlphaFoldDB" id="A0A143YHC0"/>
<sequence length="300" mass="33802">MKLRSLVPLSYFGITTILFNRKDPLVGSIILTDKCNLACKHCAVSNITSILYPHPQIKAEMQKMYAEGVRILFFYGGEPFLWRDHGLTLRDLVIEAKQLGFLLVNVVTNGTIRVDLPEADLVMVSLDGGREKHNEIRGDTYDTIIGNIQSASAKNVCLYMAINQINKGEMEEVCEVAKQPGNVKAVSFNFHTPYPGTERLKLSREEKQDCADRIARLIDEGYPILNLKSALPYIVNNTFPTPCNQCVVMENGQQWVCGRCIDIEGLCEECGFFFAAEFALLFSGNARVMLDMFKTYMKYI</sequence>
<keyword evidence="4" id="KW-0411">Iron-sulfur</keyword>
<dbReference type="RefSeq" id="WP_087032530.1">
    <property type="nucleotide sequence ID" value="NZ_FJNE01000003.1"/>
</dbReference>
<name>A0A143YHC0_9LACT</name>
<dbReference type="SFLD" id="SFLDS00029">
    <property type="entry name" value="Radical_SAM"/>
    <property type="match status" value="1"/>
</dbReference>
<dbReference type="OrthoDB" id="9763993at2"/>
<keyword evidence="7" id="KW-1185">Reference proteome</keyword>
<dbReference type="PANTHER" id="PTHR11228:SF7">
    <property type="entry name" value="PQQA PEPTIDE CYCLASE"/>
    <property type="match status" value="1"/>
</dbReference>
<dbReference type="PANTHER" id="PTHR11228">
    <property type="entry name" value="RADICAL SAM DOMAIN PROTEIN"/>
    <property type="match status" value="1"/>
</dbReference>
<dbReference type="SFLD" id="SFLDG01067">
    <property type="entry name" value="SPASM/twitch_domain_containing"/>
    <property type="match status" value="1"/>
</dbReference>
<protein>
    <submittedName>
        <fullName evidence="6">Radical sam</fullName>
    </submittedName>
</protein>
<dbReference type="InterPro" id="IPR007197">
    <property type="entry name" value="rSAM"/>
</dbReference>
<evidence type="ECO:0000256" key="4">
    <source>
        <dbReference type="ARBA" id="ARBA00023014"/>
    </source>
</evidence>
<proteinExistence type="predicted"/>
<dbReference type="STRING" id="140314.SAMN04488076_11253"/>
<dbReference type="EMBL" id="FJNE01000003">
    <property type="protein sequence ID" value="CZQ90065.1"/>
    <property type="molecule type" value="Genomic_DNA"/>
</dbReference>
<dbReference type="SUPFAM" id="SSF102114">
    <property type="entry name" value="Radical SAM enzymes"/>
    <property type="match status" value="1"/>
</dbReference>
<organism evidence="6 7">
    <name type="scientific">Trichococcus palustris</name>
    <dbReference type="NCBI Taxonomy" id="140314"/>
    <lineage>
        <taxon>Bacteria</taxon>
        <taxon>Bacillati</taxon>
        <taxon>Bacillota</taxon>
        <taxon>Bacilli</taxon>
        <taxon>Lactobacillales</taxon>
        <taxon>Carnobacteriaceae</taxon>
        <taxon>Trichococcus</taxon>
    </lineage>
</organism>
<reference evidence="6 7" key="1">
    <citation type="submission" date="2016-02" db="EMBL/GenBank/DDBJ databases">
        <authorList>
            <person name="Wen L."/>
            <person name="He K."/>
            <person name="Yang H."/>
        </authorList>
    </citation>
    <scope>NUCLEOTIDE SEQUENCE [LARGE SCALE GENOMIC DNA]</scope>
    <source>
        <strain evidence="6">Trichococcus palustris</strain>
    </source>
</reference>
<dbReference type="InterPro" id="IPR058240">
    <property type="entry name" value="rSAM_sf"/>
</dbReference>
<gene>
    <name evidence="6" type="ORF">Tpal_1210</name>
</gene>
<evidence type="ECO:0000313" key="6">
    <source>
        <dbReference type="EMBL" id="CZQ90065.1"/>
    </source>
</evidence>
<dbReference type="GO" id="GO:0051536">
    <property type="term" value="F:iron-sulfur cluster binding"/>
    <property type="evidence" value="ECO:0007669"/>
    <property type="project" value="UniProtKB-KW"/>
</dbReference>
<dbReference type="GO" id="GO:0046872">
    <property type="term" value="F:metal ion binding"/>
    <property type="evidence" value="ECO:0007669"/>
    <property type="project" value="UniProtKB-KW"/>
</dbReference>
<dbReference type="Proteomes" id="UP000242754">
    <property type="component" value="Unassembled WGS sequence"/>
</dbReference>
<keyword evidence="3" id="KW-0408">Iron</keyword>